<dbReference type="PANTHER" id="PTHR10458">
    <property type="entry name" value="PEPTIDE DEFORMYLASE"/>
    <property type="match status" value="1"/>
</dbReference>
<reference evidence="8" key="1">
    <citation type="submission" date="2022-08" db="UniProtKB">
        <authorList>
            <consortium name="EnsemblMetazoa"/>
        </authorList>
    </citation>
    <scope>IDENTIFICATION</scope>
</reference>
<evidence type="ECO:0000256" key="2">
    <source>
        <dbReference type="ARBA" id="ARBA00022723"/>
    </source>
</evidence>
<comment type="similarity">
    <text evidence="1 7">Belongs to the polypeptide deformylase family.</text>
</comment>
<sequence length="247" mass="28375">LCRIRAPVAPEIARKMVTVPIKTCIRTLSTTSRMDKSFAKWYRSLWQPKGNDEPPYDHIVQLGDPVLRVPANAIPEKELQSAEVQYLARHLTKVMRAYRCVGLAAPQLGLSLRAFVMEFKDELRDQYTKADYKLREMEPLPLTILLNPELKVLNYEKVIHTEACESVRGYRADVPRYREILLQGFDATGNRQELRLSGWNARIAQHEMDHLNGIVYTDIMNRKSLTCTCWQAVNAKSGRIQLSFASK</sequence>
<dbReference type="InterPro" id="IPR036821">
    <property type="entry name" value="Peptide_deformylase_sf"/>
</dbReference>
<evidence type="ECO:0000256" key="7">
    <source>
        <dbReference type="RuleBase" id="RU362111"/>
    </source>
</evidence>
<name>A0A8W7PMZ8_ANOCL</name>
<dbReference type="PRINTS" id="PR01576">
    <property type="entry name" value="PDEFORMYLASE"/>
</dbReference>
<dbReference type="NCBIfam" id="NF001159">
    <property type="entry name" value="PRK00150.1-3"/>
    <property type="match status" value="1"/>
</dbReference>
<dbReference type="Pfam" id="PF01327">
    <property type="entry name" value="Pep_deformylase"/>
    <property type="match status" value="1"/>
</dbReference>
<organism evidence="8">
    <name type="scientific">Anopheles coluzzii</name>
    <name type="common">African malaria mosquito</name>
    <dbReference type="NCBI Taxonomy" id="1518534"/>
    <lineage>
        <taxon>Eukaryota</taxon>
        <taxon>Metazoa</taxon>
        <taxon>Ecdysozoa</taxon>
        <taxon>Arthropoda</taxon>
        <taxon>Hexapoda</taxon>
        <taxon>Insecta</taxon>
        <taxon>Pterygota</taxon>
        <taxon>Neoptera</taxon>
        <taxon>Endopterygota</taxon>
        <taxon>Diptera</taxon>
        <taxon>Nematocera</taxon>
        <taxon>Culicoidea</taxon>
        <taxon>Culicidae</taxon>
        <taxon>Anophelinae</taxon>
        <taxon>Anopheles</taxon>
    </lineage>
</organism>
<dbReference type="HAMAP" id="MF_00163">
    <property type="entry name" value="Pep_deformylase"/>
    <property type="match status" value="1"/>
</dbReference>
<keyword evidence="4 7" id="KW-0648">Protein biosynthesis</keyword>
<dbReference type="FunFam" id="3.90.45.10:FF:000003">
    <property type="entry name" value="Peptide deformylase"/>
    <property type="match status" value="1"/>
</dbReference>
<dbReference type="EC" id="3.5.1.88" evidence="7"/>
<dbReference type="GO" id="GO:0046872">
    <property type="term" value="F:metal ion binding"/>
    <property type="evidence" value="ECO:0007669"/>
    <property type="project" value="UniProtKB-KW"/>
</dbReference>
<accession>A0A8W7PMZ8</accession>
<dbReference type="AlphaFoldDB" id="A0A8W7PMZ8"/>
<keyword evidence="3 7" id="KW-0378">Hydrolase</keyword>
<evidence type="ECO:0000256" key="5">
    <source>
        <dbReference type="ARBA" id="ARBA00037114"/>
    </source>
</evidence>
<evidence type="ECO:0000256" key="3">
    <source>
        <dbReference type="ARBA" id="ARBA00022801"/>
    </source>
</evidence>
<keyword evidence="2 7" id="KW-0479">Metal-binding</keyword>
<dbReference type="EnsemblMetazoa" id="ACOM034762-RA">
    <property type="protein sequence ID" value="ACOM034762-PA.1"/>
    <property type="gene ID" value="ACOM034762"/>
</dbReference>
<dbReference type="Proteomes" id="UP000075882">
    <property type="component" value="Unassembled WGS sequence"/>
</dbReference>
<protein>
    <recommendedName>
        <fullName evidence="7">Peptide deformylase</fullName>
        <ecNumber evidence="7">3.5.1.88</ecNumber>
    </recommendedName>
</protein>
<evidence type="ECO:0000256" key="6">
    <source>
        <dbReference type="ARBA" id="ARBA00048875"/>
    </source>
</evidence>
<dbReference type="GO" id="GO:0042586">
    <property type="term" value="F:peptide deformylase activity"/>
    <property type="evidence" value="ECO:0007669"/>
    <property type="project" value="UniProtKB-EC"/>
</dbReference>
<dbReference type="InterPro" id="IPR023635">
    <property type="entry name" value="Peptide_deformylase"/>
</dbReference>
<proteinExistence type="inferred from homology"/>
<dbReference type="CDD" id="cd00487">
    <property type="entry name" value="Pep_deformylase"/>
    <property type="match status" value="1"/>
</dbReference>
<comment type="catalytic activity">
    <reaction evidence="6 7">
        <text>N-terminal N-formyl-L-methionyl-[peptide] + H2O = N-terminal L-methionyl-[peptide] + formate</text>
        <dbReference type="Rhea" id="RHEA:24420"/>
        <dbReference type="Rhea" id="RHEA-COMP:10639"/>
        <dbReference type="Rhea" id="RHEA-COMP:10640"/>
        <dbReference type="ChEBI" id="CHEBI:15377"/>
        <dbReference type="ChEBI" id="CHEBI:15740"/>
        <dbReference type="ChEBI" id="CHEBI:49298"/>
        <dbReference type="ChEBI" id="CHEBI:64731"/>
        <dbReference type="EC" id="3.5.1.88"/>
    </reaction>
</comment>
<evidence type="ECO:0000256" key="1">
    <source>
        <dbReference type="ARBA" id="ARBA00010759"/>
    </source>
</evidence>
<dbReference type="SUPFAM" id="SSF56420">
    <property type="entry name" value="Peptide deformylase"/>
    <property type="match status" value="1"/>
</dbReference>
<dbReference type="Gene3D" id="3.90.45.10">
    <property type="entry name" value="Peptide deformylase"/>
    <property type="match status" value="1"/>
</dbReference>
<dbReference type="VEuPathDB" id="VectorBase:ACON2_030111"/>
<comment type="function">
    <text evidence="5 7">Removes the formyl group from the N-terminal Met of newly synthesized proteins.</text>
</comment>
<evidence type="ECO:0000313" key="8">
    <source>
        <dbReference type="EnsemblMetazoa" id="ACOM034762-PA.1"/>
    </source>
</evidence>
<evidence type="ECO:0000256" key="4">
    <source>
        <dbReference type="ARBA" id="ARBA00022917"/>
    </source>
</evidence>
<dbReference type="GO" id="GO:0006412">
    <property type="term" value="P:translation"/>
    <property type="evidence" value="ECO:0007669"/>
    <property type="project" value="UniProtKB-KW"/>
</dbReference>
<dbReference type="PANTHER" id="PTHR10458:SF2">
    <property type="entry name" value="PEPTIDE DEFORMYLASE, MITOCHONDRIAL"/>
    <property type="match status" value="1"/>
</dbReference>
<dbReference type="GO" id="GO:0005739">
    <property type="term" value="C:mitochondrion"/>
    <property type="evidence" value="ECO:0007669"/>
    <property type="project" value="TreeGrafter"/>
</dbReference>